<protein>
    <submittedName>
        <fullName evidence="1">Uncharacterized protein</fullName>
    </submittedName>
</protein>
<feature type="non-terminal residue" evidence="1">
    <location>
        <position position="26"/>
    </location>
</feature>
<dbReference type="AlphaFoldDB" id="A0A0F8X6K0"/>
<dbReference type="EMBL" id="LAZR01060878">
    <property type="protein sequence ID" value="KKK64757.1"/>
    <property type="molecule type" value="Genomic_DNA"/>
</dbReference>
<organism evidence="1">
    <name type="scientific">marine sediment metagenome</name>
    <dbReference type="NCBI Taxonomy" id="412755"/>
    <lineage>
        <taxon>unclassified sequences</taxon>
        <taxon>metagenomes</taxon>
        <taxon>ecological metagenomes</taxon>
    </lineage>
</organism>
<gene>
    <name evidence="1" type="ORF">LCGC14_2980990</name>
</gene>
<evidence type="ECO:0000313" key="1">
    <source>
        <dbReference type="EMBL" id="KKK64757.1"/>
    </source>
</evidence>
<comment type="caution">
    <text evidence="1">The sequence shown here is derived from an EMBL/GenBank/DDBJ whole genome shotgun (WGS) entry which is preliminary data.</text>
</comment>
<sequence length="26" mass="2947">MTYTPPSVRVTSIANNRIINIDEDAR</sequence>
<proteinExistence type="predicted"/>
<accession>A0A0F8X6K0</accession>
<reference evidence="1" key="1">
    <citation type="journal article" date="2015" name="Nature">
        <title>Complex archaea that bridge the gap between prokaryotes and eukaryotes.</title>
        <authorList>
            <person name="Spang A."/>
            <person name="Saw J.H."/>
            <person name="Jorgensen S.L."/>
            <person name="Zaremba-Niedzwiedzka K."/>
            <person name="Martijn J."/>
            <person name="Lind A.E."/>
            <person name="van Eijk R."/>
            <person name="Schleper C."/>
            <person name="Guy L."/>
            <person name="Ettema T.J."/>
        </authorList>
    </citation>
    <scope>NUCLEOTIDE SEQUENCE</scope>
</reference>
<name>A0A0F8X6K0_9ZZZZ</name>